<evidence type="ECO:0000313" key="1">
    <source>
        <dbReference type="EMBL" id="OAY38290.1"/>
    </source>
</evidence>
<accession>A0A2C9V241</accession>
<proteinExistence type="predicted"/>
<sequence length="46" mass="5589">MRSHGATIFHMQETQIEYKQQTCMRTSKFEINIRHLLKVICMHRVL</sequence>
<gene>
    <name evidence="1" type="ORF">MANES_10G003200</name>
</gene>
<organism evidence="1">
    <name type="scientific">Manihot esculenta</name>
    <name type="common">Cassava</name>
    <name type="synonym">Jatropha manihot</name>
    <dbReference type="NCBI Taxonomy" id="3983"/>
    <lineage>
        <taxon>Eukaryota</taxon>
        <taxon>Viridiplantae</taxon>
        <taxon>Streptophyta</taxon>
        <taxon>Embryophyta</taxon>
        <taxon>Tracheophyta</taxon>
        <taxon>Spermatophyta</taxon>
        <taxon>Magnoliopsida</taxon>
        <taxon>eudicotyledons</taxon>
        <taxon>Gunneridae</taxon>
        <taxon>Pentapetalae</taxon>
        <taxon>rosids</taxon>
        <taxon>fabids</taxon>
        <taxon>Malpighiales</taxon>
        <taxon>Euphorbiaceae</taxon>
        <taxon>Crotonoideae</taxon>
        <taxon>Manihoteae</taxon>
        <taxon>Manihot</taxon>
    </lineage>
</organism>
<dbReference type="AlphaFoldDB" id="A0A2C9V241"/>
<dbReference type="EMBL" id="CM004396">
    <property type="protein sequence ID" value="OAY38290.1"/>
    <property type="molecule type" value="Genomic_DNA"/>
</dbReference>
<protein>
    <submittedName>
        <fullName evidence="1">Uncharacterized protein</fullName>
    </submittedName>
</protein>
<name>A0A2C9V241_MANES</name>
<reference evidence="1" key="1">
    <citation type="submission" date="2016-02" db="EMBL/GenBank/DDBJ databases">
        <title>WGS assembly of Manihot esculenta.</title>
        <authorList>
            <person name="Bredeson J.V."/>
            <person name="Prochnik S.E."/>
            <person name="Lyons J.B."/>
            <person name="Schmutz J."/>
            <person name="Grimwood J."/>
            <person name="Vrebalov J."/>
            <person name="Bart R.S."/>
            <person name="Amuge T."/>
            <person name="Ferguson M.E."/>
            <person name="Green R."/>
            <person name="Putnam N."/>
            <person name="Stites J."/>
            <person name="Rounsley S."/>
            <person name="Rokhsar D.S."/>
        </authorList>
    </citation>
    <scope>NUCLEOTIDE SEQUENCE [LARGE SCALE GENOMIC DNA]</scope>
    <source>
        <tissue evidence="1">Leaf</tissue>
    </source>
</reference>